<keyword evidence="7" id="KW-0378">Hydrolase</keyword>
<evidence type="ECO:0000256" key="4">
    <source>
        <dbReference type="ARBA" id="ARBA00022723"/>
    </source>
</evidence>
<dbReference type="EMBL" id="FNBD01000004">
    <property type="protein sequence ID" value="SDE84327.1"/>
    <property type="molecule type" value="Genomic_DNA"/>
</dbReference>
<dbReference type="InterPro" id="IPR029491">
    <property type="entry name" value="Helicase_HTH"/>
</dbReference>
<evidence type="ECO:0000256" key="9">
    <source>
        <dbReference type="ARBA" id="ARBA00022833"/>
    </source>
</evidence>
<dbReference type="InterPro" id="IPR036390">
    <property type="entry name" value="WH_DNA-bd_sf"/>
</dbReference>
<dbReference type="GO" id="GO:0006310">
    <property type="term" value="P:DNA recombination"/>
    <property type="evidence" value="ECO:0007669"/>
    <property type="project" value="UniProtKB-UniRule"/>
</dbReference>
<dbReference type="GO" id="GO:0016787">
    <property type="term" value="F:hydrolase activity"/>
    <property type="evidence" value="ECO:0007669"/>
    <property type="project" value="UniProtKB-KW"/>
</dbReference>
<comment type="cofactor">
    <cofactor evidence="2">
        <name>Zn(2+)</name>
        <dbReference type="ChEBI" id="CHEBI:29105"/>
    </cofactor>
</comment>
<keyword evidence="6" id="KW-0227">DNA damage</keyword>
<dbReference type="GO" id="GO:0030894">
    <property type="term" value="C:replisome"/>
    <property type="evidence" value="ECO:0007669"/>
    <property type="project" value="TreeGrafter"/>
</dbReference>
<accession>A0A1G7G8A4</accession>
<organism evidence="17 18">
    <name type="scientific">Cellulophaga baltica</name>
    <dbReference type="NCBI Taxonomy" id="76594"/>
    <lineage>
        <taxon>Bacteria</taxon>
        <taxon>Pseudomonadati</taxon>
        <taxon>Bacteroidota</taxon>
        <taxon>Flavobacteriia</taxon>
        <taxon>Flavobacteriales</taxon>
        <taxon>Flavobacteriaceae</taxon>
        <taxon>Cellulophaga</taxon>
    </lineage>
</organism>
<dbReference type="CDD" id="cd18794">
    <property type="entry name" value="SF2_C_RecQ"/>
    <property type="match status" value="1"/>
</dbReference>
<keyword evidence="13" id="KW-0234">DNA repair</keyword>
<dbReference type="eggNOG" id="COG0514">
    <property type="taxonomic scope" value="Bacteria"/>
</dbReference>
<dbReference type="PROSITE" id="PS51192">
    <property type="entry name" value="HELICASE_ATP_BIND_1"/>
    <property type="match status" value="1"/>
</dbReference>
<dbReference type="GO" id="GO:0009432">
    <property type="term" value="P:SOS response"/>
    <property type="evidence" value="ECO:0007669"/>
    <property type="project" value="UniProtKB-UniRule"/>
</dbReference>
<dbReference type="GO" id="GO:0003677">
    <property type="term" value="F:DNA binding"/>
    <property type="evidence" value="ECO:0007669"/>
    <property type="project" value="UniProtKB-KW"/>
</dbReference>
<dbReference type="CDD" id="cd17920">
    <property type="entry name" value="DEXHc_RecQ"/>
    <property type="match status" value="1"/>
</dbReference>
<dbReference type="Pfam" id="PF00271">
    <property type="entry name" value="Helicase_C"/>
    <property type="match status" value="1"/>
</dbReference>
<keyword evidence="14" id="KW-0413">Isomerase</keyword>
<dbReference type="InterPro" id="IPR044876">
    <property type="entry name" value="HRDC_dom_sf"/>
</dbReference>
<keyword evidence="12" id="KW-0233">DNA recombination</keyword>
<keyword evidence="9" id="KW-0862">Zinc</keyword>
<gene>
    <name evidence="17" type="ORF">SAMN04487992_104196</name>
</gene>
<dbReference type="GO" id="GO:0006281">
    <property type="term" value="P:DNA repair"/>
    <property type="evidence" value="ECO:0007669"/>
    <property type="project" value="UniProtKB-KW"/>
</dbReference>
<evidence type="ECO:0000256" key="14">
    <source>
        <dbReference type="ARBA" id="ARBA00023235"/>
    </source>
</evidence>
<evidence type="ECO:0000313" key="17">
    <source>
        <dbReference type="EMBL" id="SDE84327.1"/>
    </source>
</evidence>
<dbReference type="SMART" id="SM00490">
    <property type="entry name" value="HELICc"/>
    <property type="match status" value="1"/>
</dbReference>
<dbReference type="GO" id="GO:0009378">
    <property type="term" value="F:four-way junction helicase activity"/>
    <property type="evidence" value="ECO:0007669"/>
    <property type="project" value="TreeGrafter"/>
</dbReference>
<dbReference type="SUPFAM" id="SSF47819">
    <property type="entry name" value="HRDC-like"/>
    <property type="match status" value="1"/>
</dbReference>
<dbReference type="InterPro" id="IPR011545">
    <property type="entry name" value="DEAD/DEAH_box_helicase_dom"/>
</dbReference>
<dbReference type="PANTHER" id="PTHR13710:SF105">
    <property type="entry name" value="ATP-DEPENDENT DNA HELICASE Q1"/>
    <property type="match status" value="1"/>
</dbReference>
<dbReference type="SMART" id="SM00341">
    <property type="entry name" value="HRDC"/>
    <property type="match status" value="1"/>
</dbReference>
<evidence type="ECO:0000256" key="10">
    <source>
        <dbReference type="ARBA" id="ARBA00022840"/>
    </source>
</evidence>
<dbReference type="Proteomes" id="UP000182114">
    <property type="component" value="Unassembled WGS sequence"/>
</dbReference>
<dbReference type="Pfam" id="PF14493">
    <property type="entry name" value="HTH_40"/>
    <property type="match status" value="1"/>
</dbReference>
<dbReference type="PROSITE" id="PS50967">
    <property type="entry name" value="HRDC"/>
    <property type="match status" value="1"/>
</dbReference>
<dbReference type="Pfam" id="PF09382">
    <property type="entry name" value="RQC"/>
    <property type="match status" value="1"/>
</dbReference>
<keyword evidence="10" id="KW-0067">ATP-binding</keyword>
<evidence type="ECO:0000256" key="15">
    <source>
        <dbReference type="ARBA" id="ARBA00034617"/>
    </source>
</evidence>
<dbReference type="Pfam" id="PF00270">
    <property type="entry name" value="DEAD"/>
    <property type="match status" value="1"/>
</dbReference>
<protein>
    <recommendedName>
        <fullName evidence="16">DNA helicase RecQ</fullName>
        <ecNumber evidence="16">5.6.2.4</ecNumber>
    </recommendedName>
</protein>
<dbReference type="GO" id="GO:0043590">
    <property type="term" value="C:bacterial nucleoid"/>
    <property type="evidence" value="ECO:0007669"/>
    <property type="project" value="TreeGrafter"/>
</dbReference>
<keyword evidence="18" id="KW-1185">Reference proteome</keyword>
<dbReference type="Pfam" id="PF16124">
    <property type="entry name" value="RecQ_Zn_bind"/>
    <property type="match status" value="1"/>
</dbReference>
<dbReference type="Gene3D" id="3.40.50.300">
    <property type="entry name" value="P-loop containing nucleotide triphosphate hydrolases"/>
    <property type="match status" value="2"/>
</dbReference>
<dbReference type="AlphaFoldDB" id="A0A1G7G8A4"/>
<dbReference type="InterPro" id="IPR001650">
    <property type="entry name" value="Helicase_C-like"/>
</dbReference>
<evidence type="ECO:0000256" key="8">
    <source>
        <dbReference type="ARBA" id="ARBA00022806"/>
    </source>
</evidence>
<dbReference type="Gene3D" id="1.10.10.10">
    <property type="entry name" value="Winged helix-like DNA-binding domain superfamily/Winged helix DNA-binding domain"/>
    <property type="match status" value="1"/>
</dbReference>
<dbReference type="GO" id="GO:0005737">
    <property type="term" value="C:cytoplasm"/>
    <property type="evidence" value="ECO:0007669"/>
    <property type="project" value="TreeGrafter"/>
</dbReference>
<comment type="catalytic activity">
    <reaction evidence="15">
        <text>Couples ATP hydrolysis with the unwinding of duplex DNA by translocating in the 3'-5' direction.</text>
        <dbReference type="EC" id="5.6.2.4"/>
    </reaction>
</comment>
<dbReference type="NCBIfam" id="TIGR00614">
    <property type="entry name" value="recQ_fam"/>
    <property type="match status" value="1"/>
</dbReference>
<dbReference type="InterPro" id="IPR032284">
    <property type="entry name" value="RecQ_Zn-bd"/>
</dbReference>
<comment type="similarity">
    <text evidence="3">Belongs to the helicase family. RecQ subfamily.</text>
</comment>
<dbReference type="SMART" id="SM00487">
    <property type="entry name" value="DEXDc"/>
    <property type="match status" value="1"/>
</dbReference>
<keyword evidence="8 17" id="KW-0347">Helicase</keyword>
<dbReference type="SMART" id="SM00956">
    <property type="entry name" value="RQC"/>
    <property type="match status" value="1"/>
</dbReference>
<dbReference type="InterPro" id="IPR027417">
    <property type="entry name" value="P-loop_NTPase"/>
</dbReference>
<evidence type="ECO:0000256" key="11">
    <source>
        <dbReference type="ARBA" id="ARBA00023125"/>
    </source>
</evidence>
<dbReference type="Gene3D" id="1.10.150.80">
    <property type="entry name" value="HRDC domain"/>
    <property type="match status" value="1"/>
</dbReference>
<keyword evidence="11" id="KW-0238">DNA-binding</keyword>
<evidence type="ECO:0000256" key="3">
    <source>
        <dbReference type="ARBA" id="ARBA00005446"/>
    </source>
</evidence>
<evidence type="ECO:0000256" key="12">
    <source>
        <dbReference type="ARBA" id="ARBA00023172"/>
    </source>
</evidence>
<reference evidence="18" key="1">
    <citation type="submission" date="2016-10" db="EMBL/GenBank/DDBJ databases">
        <authorList>
            <person name="Varghese N."/>
            <person name="Submissions S."/>
        </authorList>
    </citation>
    <scope>NUCLEOTIDE SEQUENCE [LARGE SCALE GENOMIC DNA]</scope>
    <source>
        <strain evidence="18">DSM 24729</strain>
    </source>
</reference>
<evidence type="ECO:0000256" key="2">
    <source>
        <dbReference type="ARBA" id="ARBA00001947"/>
    </source>
</evidence>
<dbReference type="InterPro" id="IPR002121">
    <property type="entry name" value="HRDC_dom"/>
</dbReference>
<dbReference type="GO" id="GO:0006260">
    <property type="term" value="P:DNA replication"/>
    <property type="evidence" value="ECO:0007669"/>
    <property type="project" value="InterPro"/>
</dbReference>
<dbReference type="PANTHER" id="PTHR13710">
    <property type="entry name" value="DNA HELICASE RECQ FAMILY MEMBER"/>
    <property type="match status" value="1"/>
</dbReference>
<proteinExistence type="inferred from homology"/>
<dbReference type="InterPro" id="IPR014001">
    <property type="entry name" value="Helicase_ATP-bd"/>
</dbReference>
<evidence type="ECO:0000256" key="7">
    <source>
        <dbReference type="ARBA" id="ARBA00022801"/>
    </source>
</evidence>
<evidence type="ECO:0000256" key="13">
    <source>
        <dbReference type="ARBA" id="ARBA00023204"/>
    </source>
</evidence>
<dbReference type="InterPro" id="IPR006293">
    <property type="entry name" value="DNA_helicase_ATP-dep_RecQ_bac"/>
</dbReference>
<dbReference type="InterPro" id="IPR036388">
    <property type="entry name" value="WH-like_DNA-bd_sf"/>
</dbReference>
<dbReference type="InterPro" id="IPR004589">
    <property type="entry name" value="DNA_helicase_ATP-dep_RecQ"/>
</dbReference>
<dbReference type="InterPro" id="IPR018982">
    <property type="entry name" value="RQC_domain"/>
</dbReference>
<evidence type="ECO:0000256" key="5">
    <source>
        <dbReference type="ARBA" id="ARBA00022741"/>
    </source>
</evidence>
<evidence type="ECO:0000313" key="18">
    <source>
        <dbReference type="Proteomes" id="UP000182114"/>
    </source>
</evidence>
<comment type="cofactor">
    <cofactor evidence="1">
        <name>Mg(2+)</name>
        <dbReference type="ChEBI" id="CHEBI:18420"/>
    </cofactor>
</comment>
<sequence length="702" mass="78895">MSIIEYKAQLLPNLKKYFGYDSFRPQQEAIISAVLNKQDALVIMPTGGGKSICFQLPSLLFPKTTLVVSPLIALMKDQVDGCNANGIAAAYFNSSQSSEEQQEIIDKIVKSELNLIYVAPESMPALDNILNETYISCIAIDEAHCISSWGHDFRPSYQQLGFLKKKMPNTPIVALTATADKATRLDIVTQLAIPHAEQFITSFDRKNISLTVRPADSRVEQILSFIGKRPNSSGIIYCLSRKTTEQLVSKLKAKGLKADAYHAGLTFDERTKVQEDFIFDKTKIVCATVAFGMGIDKSNVRWVIHYNMPKNIEGYYQEIGRGGRDGMAASALLFHSYADVIQLRRFTEGASNQEVQIAKLERMKQFAEATTCRRKILLSYFGELLAENCGNCDVCKSPPQVFDGTIIAQKILSTIARVKESEATGVIIDVLRGAKNATIIEKGLEGVKTYGIGHDTSWKDWQHYIIQLINQGYAEIAFQNHNALQLTDFSKNVLFKAAKVSLTKPIEALEKIGNPKEKSVKKKKTGDLFERLRLLRHKIALEEDIPAYLVFSDATLQAIEQARPLSDDEFLEISGVGQRKLEVYGDLFIKEIIAFNKEKKAKKSDTHKVTYELYQQGLTIDEISEKRNLKSPTIYSHIAKLYGEGKPINIFDFVSKNEVEAVKKAKIILEEPAALKPYFDYFEEQIDYFKIRLALAVLDKEK</sequence>
<dbReference type="PROSITE" id="PS51194">
    <property type="entry name" value="HELICASE_CTER"/>
    <property type="match status" value="1"/>
</dbReference>
<dbReference type="GO" id="GO:0005524">
    <property type="term" value="F:ATP binding"/>
    <property type="evidence" value="ECO:0007669"/>
    <property type="project" value="UniProtKB-KW"/>
</dbReference>
<dbReference type="Pfam" id="PF00570">
    <property type="entry name" value="HRDC"/>
    <property type="match status" value="1"/>
</dbReference>
<dbReference type="SUPFAM" id="SSF52540">
    <property type="entry name" value="P-loop containing nucleoside triphosphate hydrolases"/>
    <property type="match status" value="1"/>
</dbReference>
<dbReference type="SUPFAM" id="SSF46785">
    <property type="entry name" value="Winged helix' DNA-binding domain"/>
    <property type="match status" value="1"/>
</dbReference>
<dbReference type="RefSeq" id="WP_024481181.1">
    <property type="nucleotide sequence ID" value="NZ_FNBD01000004.1"/>
</dbReference>
<name>A0A1G7G8A4_9FLAO</name>
<evidence type="ECO:0000256" key="16">
    <source>
        <dbReference type="NCBIfam" id="TIGR01389"/>
    </source>
</evidence>
<keyword evidence="4" id="KW-0479">Metal-binding</keyword>
<dbReference type="InterPro" id="IPR010997">
    <property type="entry name" value="HRDC-like_sf"/>
</dbReference>
<dbReference type="GO" id="GO:0043138">
    <property type="term" value="F:3'-5' DNA helicase activity"/>
    <property type="evidence" value="ECO:0007669"/>
    <property type="project" value="UniProtKB-EC"/>
</dbReference>
<dbReference type="GO" id="GO:0046872">
    <property type="term" value="F:metal ion binding"/>
    <property type="evidence" value="ECO:0007669"/>
    <property type="project" value="UniProtKB-KW"/>
</dbReference>
<evidence type="ECO:0000256" key="1">
    <source>
        <dbReference type="ARBA" id="ARBA00001946"/>
    </source>
</evidence>
<dbReference type="EC" id="5.6.2.4" evidence="16"/>
<dbReference type="FunFam" id="3.40.50.300:FF:000296">
    <property type="entry name" value="ATP-dependent DNA helicase RecQ"/>
    <property type="match status" value="1"/>
</dbReference>
<dbReference type="NCBIfam" id="TIGR01389">
    <property type="entry name" value="recQ"/>
    <property type="match status" value="1"/>
</dbReference>
<evidence type="ECO:0000256" key="6">
    <source>
        <dbReference type="ARBA" id="ARBA00022763"/>
    </source>
</evidence>
<keyword evidence="5" id="KW-0547">Nucleotide-binding</keyword>